<evidence type="ECO:0000256" key="8">
    <source>
        <dbReference type="ARBA" id="ARBA00037415"/>
    </source>
</evidence>
<evidence type="ECO:0000256" key="5">
    <source>
        <dbReference type="ARBA" id="ARBA00022801"/>
    </source>
</evidence>
<dbReference type="AlphaFoldDB" id="A0A2J6SA74"/>
<dbReference type="InterPro" id="IPR055235">
    <property type="entry name" value="ASD1_cat"/>
</dbReference>
<evidence type="ECO:0000256" key="1">
    <source>
        <dbReference type="ARBA" id="ARBA00001462"/>
    </source>
</evidence>
<comment type="pathway">
    <text evidence="2">Glycan metabolism; L-arabinan degradation.</text>
</comment>
<keyword evidence="6" id="KW-0119">Carbohydrate metabolism</keyword>
<dbReference type="PANTHER" id="PTHR43576:SF3">
    <property type="entry name" value="ALPHA-L-ARABINOFURANOSIDASE C"/>
    <property type="match status" value="1"/>
</dbReference>
<dbReference type="Pfam" id="PF06964">
    <property type="entry name" value="Alpha-L-AF_C"/>
    <property type="match status" value="1"/>
</dbReference>
<comment type="function">
    <text evidence="8">Alpha-L-arabinofuranosidase involved in the degradation of arabinoxylan, a major component of plant hemicellulose. Acts only on small linear 1,5-alpha-linked L-arabinofuranosyl oligosaccharides.</text>
</comment>
<evidence type="ECO:0000313" key="10">
    <source>
        <dbReference type="EMBL" id="PMD47663.1"/>
    </source>
</evidence>
<organism evidence="10 11">
    <name type="scientific">Hyaloscypha variabilis (strain UAMH 11265 / GT02V1 / F)</name>
    <name type="common">Meliniomyces variabilis</name>
    <dbReference type="NCBI Taxonomy" id="1149755"/>
    <lineage>
        <taxon>Eukaryota</taxon>
        <taxon>Fungi</taxon>
        <taxon>Dikarya</taxon>
        <taxon>Ascomycota</taxon>
        <taxon>Pezizomycotina</taxon>
        <taxon>Leotiomycetes</taxon>
        <taxon>Helotiales</taxon>
        <taxon>Hyaloscyphaceae</taxon>
        <taxon>Hyaloscypha</taxon>
        <taxon>Hyaloscypha variabilis</taxon>
    </lineage>
</organism>
<dbReference type="GO" id="GO:0031222">
    <property type="term" value="P:arabinan catabolic process"/>
    <property type="evidence" value="ECO:0007669"/>
    <property type="project" value="UniProtKB-UniPathway"/>
</dbReference>
<dbReference type="EC" id="3.2.1.55" evidence="4"/>
<dbReference type="Gene3D" id="3.20.20.80">
    <property type="entry name" value="Glycosidases"/>
    <property type="match status" value="1"/>
</dbReference>
<dbReference type="Proteomes" id="UP000235786">
    <property type="component" value="Unassembled WGS sequence"/>
</dbReference>
<dbReference type="EMBL" id="KZ613938">
    <property type="protein sequence ID" value="PMD47663.1"/>
    <property type="molecule type" value="Genomic_DNA"/>
</dbReference>
<dbReference type="Gene3D" id="2.60.40.1180">
    <property type="entry name" value="Golgi alpha-mannosidase II"/>
    <property type="match status" value="1"/>
</dbReference>
<dbReference type="Pfam" id="PF22848">
    <property type="entry name" value="ASD1_dom"/>
    <property type="match status" value="1"/>
</dbReference>
<dbReference type="SUPFAM" id="SSF51445">
    <property type="entry name" value="(Trans)glycosidases"/>
    <property type="match status" value="1"/>
</dbReference>
<feature type="domain" description="Alpha-L-arabinofuranosidase C-terminal" evidence="9">
    <location>
        <begin position="309"/>
        <end position="499"/>
    </location>
</feature>
<dbReference type="PANTHER" id="PTHR43576">
    <property type="entry name" value="ALPHA-L-ARABINOFURANOSIDASE C-RELATED"/>
    <property type="match status" value="1"/>
</dbReference>
<gene>
    <name evidence="10" type="ORF">L207DRAFT_551145</name>
</gene>
<comment type="catalytic activity">
    <reaction evidence="1">
        <text>Hydrolysis of terminal non-reducing alpha-L-arabinofuranoside residues in alpha-L-arabinosides.</text>
        <dbReference type="EC" id="3.2.1.55"/>
    </reaction>
</comment>
<evidence type="ECO:0000256" key="4">
    <source>
        <dbReference type="ARBA" id="ARBA00012670"/>
    </source>
</evidence>
<evidence type="ECO:0000256" key="2">
    <source>
        <dbReference type="ARBA" id="ARBA00004834"/>
    </source>
</evidence>
<dbReference type="InterPro" id="IPR017853">
    <property type="entry name" value="GH"/>
</dbReference>
<accession>A0A2J6SA74</accession>
<sequence>MTSFTKTLPQNEASIYTSPDHAIADINPLMYGGFTEHMGRCIYGGIYDPTNTNNLIDEHGFRTDVIDCMKELQVPVVRYPGGNFVATYQWQDGVGPREKRPKRPELAWLGTESNQFGTDEFMLWCEKVGAEPYLALNMGTGTLADALAWLEYCNSEQDTYYANMRRANGHEKPYKVKYWALGNEIWGPWQVEQDTKEHYAKKAHQWGKALKLLDPSITLILCGKNGHSDWDRYVLQESMQWIDMHSIHMYTYGKEHCENVTSPKAAERAIEMTSAMIDLARCDFDYEGFMSGHIDTSAKKLTRPTICFDEWNVWDPSRAPGDKGAEQLYDLSDALAVAVWLNVFVRQAKHIGMATIAQSVNVISPLMTTERGVVKQTTYWPLLLFSKYMRGKSLATHVCSAAYEGNTFPSWLASTMDLPLLDVSAALSDDGWVNLAVVNISETEAMSTTLPEVTGPVQTFVIGGKGSHIRDSNQEGAESVTIRESCWDGRGKFTFEEHSFTLLRWKLKACRVRLI</sequence>
<evidence type="ECO:0000256" key="7">
    <source>
        <dbReference type="ARBA" id="ARBA00023295"/>
    </source>
</evidence>
<name>A0A2J6SA74_HYAVF</name>
<dbReference type="OrthoDB" id="3032304at2759"/>
<evidence type="ECO:0000313" key="11">
    <source>
        <dbReference type="Proteomes" id="UP000235786"/>
    </source>
</evidence>
<dbReference type="STRING" id="1149755.A0A2J6SA74"/>
<dbReference type="UniPathway" id="UPA00667"/>
<dbReference type="GO" id="GO:0046556">
    <property type="term" value="F:alpha-L-arabinofuranosidase activity"/>
    <property type="evidence" value="ECO:0007669"/>
    <property type="project" value="UniProtKB-EC"/>
</dbReference>
<dbReference type="InterPro" id="IPR013780">
    <property type="entry name" value="Glyco_hydro_b"/>
</dbReference>
<keyword evidence="7" id="KW-0326">Glycosidase</keyword>
<evidence type="ECO:0000259" key="9">
    <source>
        <dbReference type="SMART" id="SM00813"/>
    </source>
</evidence>
<evidence type="ECO:0000256" key="6">
    <source>
        <dbReference type="ARBA" id="ARBA00023277"/>
    </source>
</evidence>
<dbReference type="InterPro" id="IPR010720">
    <property type="entry name" value="Alpha-L-AF_C"/>
</dbReference>
<keyword evidence="5 10" id="KW-0378">Hydrolase</keyword>
<protein>
    <recommendedName>
        <fullName evidence="4">non-reducing end alpha-L-arabinofuranosidase</fullName>
        <ecNumber evidence="4">3.2.1.55</ecNumber>
    </recommendedName>
</protein>
<dbReference type="SMART" id="SM00813">
    <property type="entry name" value="Alpha-L-AF_C"/>
    <property type="match status" value="1"/>
</dbReference>
<keyword evidence="11" id="KW-1185">Reference proteome</keyword>
<comment type="similarity">
    <text evidence="3">Belongs to the glycosyl hydrolase 51 family.</text>
</comment>
<dbReference type="GO" id="GO:0046373">
    <property type="term" value="P:L-arabinose metabolic process"/>
    <property type="evidence" value="ECO:0007669"/>
    <property type="project" value="InterPro"/>
</dbReference>
<reference evidence="10 11" key="1">
    <citation type="submission" date="2016-04" db="EMBL/GenBank/DDBJ databases">
        <title>A degradative enzymes factory behind the ericoid mycorrhizal symbiosis.</title>
        <authorList>
            <consortium name="DOE Joint Genome Institute"/>
            <person name="Martino E."/>
            <person name="Morin E."/>
            <person name="Grelet G."/>
            <person name="Kuo A."/>
            <person name="Kohler A."/>
            <person name="Daghino S."/>
            <person name="Barry K."/>
            <person name="Choi C."/>
            <person name="Cichocki N."/>
            <person name="Clum A."/>
            <person name="Copeland A."/>
            <person name="Hainaut M."/>
            <person name="Haridas S."/>
            <person name="Labutti K."/>
            <person name="Lindquist E."/>
            <person name="Lipzen A."/>
            <person name="Khouja H.-R."/>
            <person name="Murat C."/>
            <person name="Ohm R."/>
            <person name="Olson A."/>
            <person name="Spatafora J."/>
            <person name="Veneault-Fourrey C."/>
            <person name="Henrissat B."/>
            <person name="Grigoriev I."/>
            <person name="Martin F."/>
            <person name="Perotto S."/>
        </authorList>
    </citation>
    <scope>NUCLEOTIDE SEQUENCE [LARGE SCALE GENOMIC DNA]</scope>
    <source>
        <strain evidence="10 11">F</strain>
    </source>
</reference>
<evidence type="ECO:0000256" key="3">
    <source>
        <dbReference type="ARBA" id="ARBA00007186"/>
    </source>
</evidence>
<proteinExistence type="inferred from homology"/>
<dbReference type="SUPFAM" id="SSF51011">
    <property type="entry name" value="Glycosyl hydrolase domain"/>
    <property type="match status" value="1"/>
</dbReference>